<proteinExistence type="predicted"/>
<gene>
    <name evidence="1" type="ORF">PCOR1329_LOCUS3140</name>
</gene>
<evidence type="ECO:0000313" key="2">
    <source>
        <dbReference type="Proteomes" id="UP001189429"/>
    </source>
</evidence>
<keyword evidence="2" id="KW-1185">Reference proteome</keyword>
<protein>
    <submittedName>
        <fullName evidence="1">Uncharacterized protein</fullName>
    </submittedName>
</protein>
<name>A0ABN9PI06_9DINO</name>
<dbReference type="Proteomes" id="UP001189429">
    <property type="component" value="Unassembled WGS sequence"/>
</dbReference>
<sequence>MGYTTRSNGSSTLAAWAVLAGLLFAWLSCRLGEFRDVVPRQGPKEAAPAGARLTPEELGYTDDVLDSDLLRPMPLFEQSAAAQGLRFQFMAWGFNHAGALAIDLHNANSEGTVVVDLPAGMVLAPAENRDLQNLVLREAVHVQLQPGETRRLEQWAFCGNQFHLPPLASEMKPTGWVMDAPPSQGGVWRATLPYETAVSAVEGHWMAAKLVAAVAA</sequence>
<accession>A0ABN9PI06</accession>
<organism evidence="1 2">
    <name type="scientific">Prorocentrum cordatum</name>
    <dbReference type="NCBI Taxonomy" id="2364126"/>
    <lineage>
        <taxon>Eukaryota</taxon>
        <taxon>Sar</taxon>
        <taxon>Alveolata</taxon>
        <taxon>Dinophyceae</taxon>
        <taxon>Prorocentrales</taxon>
        <taxon>Prorocentraceae</taxon>
        <taxon>Prorocentrum</taxon>
    </lineage>
</organism>
<dbReference type="EMBL" id="CAUYUJ010000797">
    <property type="protein sequence ID" value="CAK0792611.1"/>
    <property type="molecule type" value="Genomic_DNA"/>
</dbReference>
<comment type="caution">
    <text evidence="1">The sequence shown here is derived from an EMBL/GenBank/DDBJ whole genome shotgun (WGS) entry which is preliminary data.</text>
</comment>
<reference evidence="1" key="1">
    <citation type="submission" date="2023-10" db="EMBL/GenBank/DDBJ databases">
        <authorList>
            <person name="Chen Y."/>
            <person name="Shah S."/>
            <person name="Dougan E. K."/>
            <person name="Thang M."/>
            <person name="Chan C."/>
        </authorList>
    </citation>
    <scope>NUCLEOTIDE SEQUENCE [LARGE SCALE GENOMIC DNA]</scope>
</reference>
<evidence type="ECO:0000313" key="1">
    <source>
        <dbReference type="EMBL" id="CAK0792611.1"/>
    </source>
</evidence>
<dbReference type="PROSITE" id="PS51257">
    <property type="entry name" value="PROKAR_LIPOPROTEIN"/>
    <property type="match status" value="1"/>
</dbReference>